<accession>A0ABY6V3S8</accession>
<dbReference type="PANTHER" id="PTHR31845">
    <property type="entry name" value="FINGER DOMAIN PROTEIN, PUTATIVE-RELATED"/>
    <property type="match status" value="1"/>
</dbReference>
<comment type="subcellular location">
    <subcellularLocation>
        <location evidence="1">Nucleus</location>
    </subcellularLocation>
</comment>
<dbReference type="InterPro" id="IPR051089">
    <property type="entry name" value="prtT"/>
</dbReference>
<feature type="region of interest" description="Disordered" evidence="6">
    <location>
        <begin position="56"/>
        <end position="130"/>
    </location>
</feature>
<dbReference type="InterPro" id="IPR036864">
    <property type="entry name" value="Zn2-C6_fun-type_DNA-bd_sf"/>
</dbReference>
<keyword evidence="9" id="KW-1185">Reference proteome</keyword>
<name>A0ABY6V3S8_BIOOC</name>
<keyword evidence="5" id="KW-0539">Nucleus</keyword>
<evidence type="ECO:0000256" key="1">
    <source>
        <dbReference type="ARBA" id="ARBA00004123"/>
    </source>
</evidence>
<dbReference type="SUPFAM" id="SSF57701">
    <property type="entry name" value="Zn2/Cys6 DNA-binding domain"/>
    <property type="match status" value="1"/>
</dbReference>
<keyword evidence="3" id="KW-0238">DNA-binding</keyword>
<proteinExistence type="predicted"/>
<feature type="domain" description="Zn(2)-C6 fungal-type" evidence="7">
    <location>
        <begin position="19"/>
        <end position="54"/>
    </location>
</feature>
<organism evidence="8 9">
    <name type="scientific">Bionectria ochroleuca</name>
    <name type="common">Gliocladium roseum</name>
    <dbReference type="NCBI Taxonomy" id="29856"/>
    <lineage>
        <taxon>Eukaryota</taxon>
        <taxon>Fungi</taxon>
        <taxon>Dikarya</taxon>
        <taxon>Ascomycota</taxon>
        <taxon>Pezizomycotina</taxon>
        <taxon>Sordariomycetes</taxon>
        <taxon>Hypocreomycetidae</taxon>
        <taxon>Hypocreales</taxon>
        <taxon>Bionectriaceae</taxon>
        <taxon>Clonostachys</taxon>
    </lineage>
</organism>
<evidence type="ECO:0000313" key="8">
    <source>
        <dbReference type="EMBL" id="VUC37647.1"/>
    </source>
</evidence>
<evidence type="ECO:0000256" key="6">
    <source>
        <dbReference type="SAM" id="MobiDB-lite"/>
    </source>
</evidence>
<dbReference type="PANTHER" id="PTHR31845:SF10">
    <property type="entry name" value="ZN(II)2CYS6 TRANSCRIPTION FACTOR (EUROFUNG)"/>
    <property type="match status" value="1"/>
</dbReference>
<evidence type="ECO:0000313" key="9">
    <source>
        <dbReference type="Proteomes" id="UP000766486"/>
    </source>
</evidence>
<evidence type="ECO:0000256" key="4">
    <source>
        <dbReference type="ARBA" id="ARBA00023163"/>
    </source>
</evidence>
<dbReference type="SMART" id="SM00066">
    <property type="entry name" value="GAL4"/>
    <property type="match status" value="1"/>
</dbReference>
<protein>
    <recommendedName>
        <fullName evidence="7">Zn(2)-C6 fungal-type domain-containing protein</fullName>
    </recommendedName>
</protein>
<keyword evidence="4" id="KW-0804">Transcription</keyword>
<comment type="caution">
    <text evidence="8">The sequence shown here is derived from an EMBL/GenBank/DDBJ whole genome shotgun (WGS) entry which is preliminary data.</text>
</comment>
<evidence type="ECO:0000256" key="5">
    <source>
        <dbReference type="ARBA" id="ARBA00023242"/>
    </source>
</evidence>
<dbReference type="Proteomes" id="UP000766486">
    <property type="component" value="Unassembled WGS sequence"/>
</dbReference>
<evidence type="ECO:0000259" key="7">
    <source>
        <dbReference type="PROSITE" id="PS50048"/>
    </source>
</evidence>
<reference evidence="8 9" key="1">
    <citation type="submission" date="2019-06" db="EMBL/GenBank/DDBJ databases">
        <authorList>
            <person name="Broberg M."/>
        </authorList>
    </citation>
    <scope>NUCLEOTIDE SEQUENCE [LARGE SCALE GENOMIC DNA]</scope>
</reference>
<dbReference type="EMBL" id="CABFNS010001021">
    <property type="protein sequence ID" value="VUC37647.1"/>
    <property type="molecule type" value="Genomic_DNA"/>
</dbReference>
<dbReference type="Gene3D" id="4.10.240.10">
    <property type="entry name" value="Zn(2)-C6 fungal-type DNA-binding domain"/>
    <property type="match status" value="1"/>
</dbReference>
<dbReference type="CDD" id="cd00067">
    <property type="entry name" value="GAL4"/>
    <property type="match status" value="1"/>
</dbReference>
<gene>
    <name evidence="8" type="ORF">CLO192961_LOCUS478407</name>
</gene>
<sequence length="421" mass="45066">MSQPSATDSGTALQSIRSSCDRCRFHKLKCNVQAESDGQVPCERCMRAKVPCVFGRRRRANRSSDERNRQGQAAQQQQQQQPEQSPVVAPVAIPTPMSTSAPSSSLGRNRSISSAPQMIEPSDGKQKYSSPIWGGVTIGLADDAGSMPGGDMDWEKLHHNLRSDEGCMFDTESLDLTSWSPSAPFLPLLNLATDFQVVPGSSARMSSWAPAQQLLSLISEMQQCLGSLERGAWQGDCARGLDDYPVGTILHLSREFGAIASPLLGKASTTGIIRASVTGVEVPEGGVDTAAALFVLGGYMWLMRIYSVVLGHFQSHLSRYSYSSSGLSDRGASSNVSPTLQLGELPSANTAHDLGRIHTALSMLLGALREVEEYSGQGGAVVRNLVVALLTLPSVGEFDDSVGLVGKVQSIKELLREKMGL</sequence>
<dbReference type="InterPro" id="IPR001138">
    <property type="entry name" value="Zn2Cys6_DnaBD"/>
</dbReference>
<evidence type="ECO:0000256" key="2">
    <source>
        <dbReference type="ARBA" id="ARBA00023015"/>
    </source>
</evidence>
<feature type="compositionally biased region" description="Low complexity" evidence="6">
    <location>
        <begin position="70"/>
        <end position="114"/>
    </location>
</feature>
<dbReference type="Pfam" id="PF00172">
    <property type="entry name" value="Zn_clus"/>
    <property type="match status" value="1"/>
</dbReference>
<keyword evidence="2" id="KW-0805">Transcription regulation</keyword>
<dbReference type="PROSITE" id="PS00463">
    <property type="entry name" value="ZN2_CY6_FUNGAL_1"/>
    <property type="match status" value="1"/>
</dbReference>
<dbReference type="PROSITE" id="PS50048">
    <property type="entry name" value="ZN2_CY6_FUNGAL_2"/>
    <property type="match status" value="1"/>
</dbReference>
<evidence type="ECO:0000256" key="3">
    <source>
        <dbReference type="ARBA" id="ARBA00023125"/>
    </source>
</evidence>